<evidence type="ECO:0000259" key="8">
    <source>
        <dbReference type="Pfam" id="PF07195"/>
    </source>
</evidence>
<feature type="domain" description="Flagellar hook-associated protein 2 C-terminal" evidence="8">
    <location>
        <begin position="432"/>
        <end position="693"/>
    </location>
</feature>
<keyword evidence="3" id="KW-0175">Coiled coil</keyword>
<dbReference type="EMBL" id="CP107027">
    <property type="protein sequence ID" value="UYG93881.1"/>
    <property type="molecule type" value="Genomic_DNA"/>
</dbReference>
<dbReference type="RefSeq" id="WP_263599351.1">
    <property type="nucleotide sequence ID" value="NZ_CP107027.1"/>
</dbReference>
<dbReference type="PANTHER" id="PTHR30288:SF0">
    <property type="entry name" value="FLAGELLAR HOOK-ASSOCIATED PROTEIN 2"/>
    <property type="match status" value="1"/>
</dbReference>
<reference evidence="9" key="1">
    <citation type="submission" date="2022-10" db="EMBL/GenBank/DDBJ databases">
        <title>Mechanism of multi-heavy metal repair in Cytobacillus Firmus M7.</title>
        <authorList>
            <person name="Li X."/>
            <person name="Yu C."/>
        </authorList>
    </citation>
    <scope>NUCLEOTIDE SEQUENCE</scope>
    <source>
        <strain evidence="9">M7</strain>
    </source>
</reference>
<gene>
    <name evidence="9" type="primary">fliD</name>
    <name evidence="9" type="ORF">OD459_16940</name>
</gene>
<keyword evidence="9" id="KW-0282">Flagellum</keyword>
<comment type="function">
    <text evidence="5">Required for morphogenesis and for the elongation of the flagellar filament by facilitating polymerization of the flagellin monomers at the tip of growing filament. Forms a capping structure, which prevents flagellin subunits (transported through the central channel of the flagellum) from leaking out without polymerization at the distal end.</text>
</comment>
<dbReference type="GO" id="GO:0009421">
    <property type="term" value="C:bacterial-type flagellum filament cap"/>
    <property type="evidence" value="ECO:0007669"/>
    <property type="project" value="InterPro"/>
</dbReference>
<evidence type="ECO:0000256" key="2">
    <source>
        <dbReference type="ARBA" id="ARBA00011255"/>
    </source>
</evidence>
<evidence type="ECO:0000259" key="7">
    <source>
        <dbReference type="Pfam" id="PF02465"/>
    </source>
</evidence>
<feature type="domain" description="Flagellar hook-associated protein 2 N-terminal" evidence="7">
    <location>
        <begin position="9"/>
        <end position="105"/>
    </location>
</feature>
<sequence length="707" mass="77707">MVRIGGLASGMDIDQLVSDLMKAERMPLDKLKQKKQVLEWQRDDYRTMNALLLDFRSELTQMKLTTRYRSRLTTSSNEAMVTATASGAASQSSYSISKVTQLASAETRVNGGSISADGKSIDPSKSLYAQESSFMYKGNHTDSGGNTVGSAWKNGAVLSKSINVTDPAAINFGDMSKVDLSELSSWSVKVNGVGFNALSEAELTAANRPLKENEVLVKEDGTLQFGKETAKGSVIKIDYVATERTGSHVISSSTSSIQLAQGALNEVKSIKIKETASGTTTEKTFSMGNIVNGEREILDDANKVVGTLNYETGKITFNADMKKPAEGSSTTMSLEIAYDHKYTAFSVDTSTSKGERHDSFLISGSESLNNVISKVNASSAGVNMFFDSATGQMTMTRTETGDFNKGGAEITTSGSFLNDVLRFKGAAVKEEGRNAEFVINGLATNRSSNTFEVNGVTFTLKQTFEDQPVSINVSNDSTKVFDNIKAFVDKYNEMIDKIQKKTGEERYRSYTPLTDEQREQLSDKQQEQWEERAKSGLLRKDSTLQSVLSGMRMNFYQPVSNDLVSPLYNQLASIGIKTTSNYLEGGKLEIDEAALKKAIEDDPVSVENLFRGEGQTDGQRGIAHRLYDTVNAAMDKLKTKAGNSFSTNQQFTIGRELNDVGKRIDSFENKLKQVEDRYWRQFTAMEKAIQRSNEQSMFLMNQFSGGM</sequence>
<keyword evidence="5" id="KW-0964">Secreted</keyword>
<dbReference type="Pfam" id="PF07195">
    <property type="entry name" value="FliD_C"/>
    <property type="match status" value="1"/>
</dbReference>
<proteinExistence type="inferred from homology"/>
<keyword evidence="4 5" id="KW-0975">Bacterial flagellum</keyword>
<keyword evidence="9" id="KW-0966">Cell projection</keyword>
<name>A0AA46P0J4_CYTFI</name>
<comment type="similarity">
    <text evidence="1 5">Belongs to the FliD family.</text>
</comment>
<accession>A0AA46P0J4</accession>
<keyword evidence="9" id="KW-0969">Cilium</keyword>
<dbReference type="GO" id="GO:0005576">
    <property type="term" value="C:extracellular region"/>
    <property type="evidence" value="ECO:0007669"/>
    <property type="project" value="UniProtKB-SubCell"/>
</dbReference>
<protein>
    <recommendedName>
        <fullName evidence="5">Flagellar hook-associated protein 2</fullName>
        <shortName evidence="5">HAP2</shortName>
    </recommendedName>
    <alternativeName>
        <fullName evidence="5">Flagellar cap protein</fullName>
    </alternativeName>
</protein>
<feature type="region of interest" description="Disordered" evidence="6">
    <location>
        <begin position="513"/>
        <end position="534"/>
    </location>
</feature>
<evidence type="ECO:0000256" key="6">
    <source>
        <dbReference type="SAM" id="MobiDB-lite"/>
    </source>
</evidence>
<dbReference type="GO" id="GO:0009424">
    <property type="term" value="C:bacterial-type flagellum hook"/>
    <property type="evidence" value="ECO:0007669"/>
    <property type="project" value="UniProtKB-UniRule"/>
</dbReference>
<evidence type="ECO:0000256" key="4">
    <source>
        <dbReference type="ARBA" id="ARBA00023143"/>
    </source>
</evidence>
<dbReference type="InterPro" id="IPR010809">
    <property type="entry name" value="FliD_C"/>
</dbReference>
<feature type="compositionally biased region" description="Basic and acidic residues" evidence="6">
    <location>
        <begin position="515"/>
        <end position="534"/>
    </location>
</feature>
<organism evidence="9 10">
    <name type="scientific">Cytobacillus firmus</name>
    <name type="common">Bacillus firmus</name>
    <dbReference type="NCBI Taxonomy" id="1399"/>
    <lineage>
        <taxon>Bacteria</taxon>
        <taxon>Bacillati</taxon>
        <taxon>Bacillota</taxon>
        <taxon>Bacilli</taxon>
        <taxon>Bacillales</taxon>
        <taxon>Bacillaceae</taxon>
        <taxon>Cytobacillus</taxon>
    </lineage>
</organism>
<dbReference type="Proteomes" id="UP001163104">
    <property type="component" value="Chromosome"/>
</dbReference>
<evidence type="ECO:0000256" key="3">
    <source>
        <dbReference type="ARBA" id="ARBA00023054"/>
    </source>
</evidence>
<evidence type="ECO:0000256" key="5">
    <source>
        <dbReference type="RuleBase" id="RU362066"/>
    </source>
</evidence>
<comment type="subunit">
    <text evidence="2 5">Homopentamer.</text>
</comment>
<dbReference type="InterPro" id="IPR003481">
    <property type="entry name" value="FliD_N"/>
</dbReference>
<dbReference type="GO" id="GO:0071973">
    <property type="term" value="P:bacterial-type flagellum-dependent cell motility"/>
    <property type="evidence" value="ECO:0007669"/>
    <property type="project" value="TreeGrafter"/>
</dbReference>
<dbReference type="Pfam" id="PF02465">
    <property type="entry name" value="FliD_N"/>
    <property type="match status" value="1"/>
</dbReference>
<dbReference type="AlphaFoldDB" id="A0AA46P0J4"/>
<evidence type="ECO:0000313" key="10">
    <source>
        <dbReference type="Proteomes" id="UP001163104"/>
    </source>
</evidence>
<evidence type="ECO:0000313" key="9">
    <source>
        <dbReference type="EMBL" id="UYG93881.1"/>
    </source>
</evidence>
<evidence type="ECO:0000256" key="1">
    <source>
        <dbReference type="ARBA" id="ARBA00009764"/>
    </source>
</evidence>
<dbReference type="GO" id="GO:0007155">
    <property type="term" value="P:cell adhesion"/>
    <property type="evidence" value="ECO:0007669"/>
    <property type="project" value="InterPro"/>
</dbReference>
<dbReference type="PANTHER" id="PTHR30288">
    <property type="entry name" value="FLAGELLAR CAP/ASSEMBLY PROTEIN FLID"/>
    <property type="match status" value="1"/>
</dbReference>
<comment type="subcellular location">
    <subcellularLocation>
        <location evidence="5">Secreted</location>
    </subcellularLocation>
    <subcellularLocation>
        <location evidence="5">Bacterial flagellum</location>
    </subcellularLocation>
</comment>
<dbReference type="InterPro" id="IPR040026">
    <property type="entry name" value="FliD"/>
</dbReference>